<reference evidence="1 2" key="1">
    <citation type="submission" date="2020-04" db="EMBL/GenBank/DDBJ databases">
        <title>Genomic insights into acetone-butanol-ethanol (ABE) fermentation by sequencing solventogenic clostridia strains.</title>
        <authorList>
            <person name="Brown S."/>
        </authorList>
    </citation>
    <scope>NUCLEOTIDE SEQUENCE [LARGE SCALE GENOMIC DNA]</scope>
    <source>
        <strain evidence="1 2">DJ011</strain>
    </source>
</reference>
<dbReference type="SUPFAM" id="SSF160214">
    <property type="entry name" value="FlaG-like"/>
    <property type="match status" value="1"/>
</dbReference>
<dbReference type="EMBL" id="JAAZWO010000014">
    <property type="protein sequence ID" value="MBC2398423.1"/>
    <property type="molecule type" value="Genomic_DNA"/>
</dbReference>
<keyword evidence="2" id="KW-1185">Reference proteome</keyword>
<comment type="caution">
    <text evidence="1">The sequence shown here is derived from an EMBL/GenBank/DDBJ whole genome shotgun (WGS) entry which is preliminary data.</text>
</comment>
<gene>
    <name evidence="1" type="ORF">HGG79_11670</name>
</gene>
<name>A0A923J2F0_CLOTT</name>
<dbReference type="InterPro" id="IPR005186">
    <property type="entry name" value="FlaG"/>
</dbReference>
<dbReference type="PANTHER" id="PTHR37166:SF1">
    <property type="entry name" value="PROTEIN FLAG"/>
    <property type="match status" value="1"/>
</dbReference>
<dbReference type="RefSeq" id="WP_173680372.1">
    <property type="nucleotide sequence ID" value="NZ_JAAZWO010000014.1"/>
</dbReference>
<protein>
    <submittedName>
        <fullName evidence="1">Flagellar protein FlaG</fullName>
    </submittedName>
</protein>
<evidence type="ECO:0000313" key="2">
    <source>
        <dbReference type="Proteomes" id="UP000563151"/>
    </source>
</evidence>
<organism evidence="1 2">
    <name type="scientific">Clostridium tetanomorphum</name>
    <dbReference type="NCBI Taxonomy" id="1553"/>
    <lineage>
        <taxon>Bacteria</taxon>
        <taxon>Bacillati</taxon>
        <taxon>Bacillota</taxon>
        <taxon>Clostridia</taxon>
        <taxon>Eubacteriales</taxon>
        <taxon>Clostridiaceae</taxon>
        <taxon>Clostridium</taxon>
    </lineage>
</organism>
<keyword evidence="1" id="KW-0969">Cilium</keyword>
<proteinExistence type="predicted"/>
<keyword evidence="1" id="KW-0282">Flagellum</keyword>
<sequence>MDVKYIGQGRQETFNVNQGSIDSTLSGSIRGENLNGEHILNSSINAINNSNNDNGNVREEDVKKSVDKLNKLLEGKATYVEYEVYGKLKSITIKIMDSNTKKVVKEIPPKKIIDMVDKLCELAGMFMDEKA</sequence>
<dbReference type="Proteomes" id="UP000563151">
    <property type="component" value="Unassembled WGS sequence"/>
</dbReference>
<keyword evidence="1" id="KW-0966">Cell projection</keyword>
<dbReference type="Pfam" id="PF03646">
    <property type="entry name" value="FlaG"/>
    <property type="match status" value="1"/>
</dbReference>
<accession>A0A923J2F0</accession>
<dbReference type="InterPro" id="IPR035924">
    <property type="entry name" value="FlaG-like_sf"/>
</dbReference>
<dbReference type="PANTHER" id="PTHR37166">
    <property type="entry name" value="PROTEIN FLAG"/>
    <property type="match status" value="1"/>
</dbReference>
<dbReference type="AlphaFoldDB" id="A0A923J2F0"/>
<dbReference type="Gene3D" id="3.30.160.170">
    <property type="entry name" value="FlaG-like"/>
    <property type="match status" value="1"/>
</dbReference>
<evidence type="ECO:0000313" key="1">
    <source>
        <dbReference type="EMBL" id="MBC2398423.1"/>
    </source>
</evidence>